<dbReference type="RefSeq" id="WP_136776014.1">
    <property type="nucleotide sequence ID" value="NZ_SUPK01000001.1"/>
</dbReference>
<dbReference type="OrthoDB" id="9812068at2"/>
<comment type="similarity">
    <text evidence="1 5">Belongs to the peptidase S41A family.</text>
</comment>
<evidence type="ECO:0000256" key="2">
    <source>
        <dbReference type="ARBA" id="ARBA00022670"/>
    </source>
</evidence>
<dbReference type="GO" id="GO:0030288">
    <property type="term" value="C:outer membrane-bounded periplasmic space"/>
    <property type="evidence" value="ECO:0007669"/>
    <property type="project" value="TreeGrafter"/>
</dbReference>
<sequence>MKMKKRPGIRYVLALLLSVALSGIFTISNAGAATTEQVNEVRNLLEQYHLNKPDNSNLNDAVIDAMVESLHDPYTEYFNEEEWKRFSDSLEQTFVGIGIVMAEEAGGIYIEDVILGSPAEKAGLLPGDQIVSAEGKSVKGLALPEVQQKLRGEEGTLLKIGISRNGKTLTFTITRKSIQLPVATGQMMGDGIGYLSLSGFTSDAGELFRNQLVRLEQAGMKSLIIDLRNNGGGYVNAAQQIAALFLKDGVLAHMKDRDGKDIPLPVQGEGRKYPVTILVNGGTASASELLAGALQDYGVAKLTGTQTFGKGVVQSIIPLESGGVLKVTVQEYFTPKGRTVNKKGLTPNHVVEGSGEQLIRGFRDAGGRALTLKAGKGSVVVNGIRAAEREPAIQQGKVWYVNLRLAAAMAGAELTYDLKNRKITVKSKTKSYTLNINDKRLLIRNGWSLIDTRALNSLFANVTAQTTGGQLQLTSR</sequence>
<evidence type="ECO:0000256" key="5">
    <source>
        <dbReference type="RuleBase" id="RU004404"/>
    </source>
</evidence>
<dbReference type="InterPro" id="IPR029045">
    <property type="entry name" value="ClpP/crotonase-like_dom_sf"/>
</dbReference>
<dbReference type="GO" id="GO:0004175">
    <property type="term" value="F:endopeptidase activity"/>
    <property type="evidence" value="ECO:0007669"/>
    <property type="project" value="TreeGrafter"/>
</dbReference>
<evidence type="ECO:0000259" key="7">
    <source>
        <dbReference type="PROSITE" id="PS50106"/>
    </source>
</evidence>
<comment type="caution">
    <text evidence="8">The sequence shown here is derived from an EMBL/GenBank/DDBJ whole genome shotgun (WGS) entry which is preliminary data.</text>
</comment>
<feature type="chain" id="PRO_5021025861" evidence="6">
    <location>
        <begin position="33"/>
        <end position="476"/>
    </location>
</feature>
<protein>
    <submittedName>
        <fullName evidence="8">S41 family peptidase</fullName>
    </submittedName>
</protein>
<evidence type="ECO:0000313" key="8">
    <source>
        <dbReference type="EMBL" id="TJY44245.1"/>
    </source>
</evidence>
<dbReference type="Pfam" id="PF03572">
    <property type="entry name" value="Peptidase_S41"/>
    <property type="match status" value="1"/>
</dbReference>
<dbReference type="Gene3D" id="3.30.750.44">
    <property type="match status" value="1"/>
</dbReference>
<dbReference type="Gene3D" id="2.30.42.10">
    <property type="match status" value="1"/>
</dbReference>
<keyword evidence="2 5" id="KW-0645">Protease</keyword>
<reference evidence="8 9" key="1">
    <citation type="submission" date="2019-04" db="EMBL/GenBank/DDBJ databases">
        <title>Cohnella sp. nov., isolated from soil.</title>
        <authorList>
            <person name="Kim W."/>
        </authorList>
    </citation>
    <scope>NUCLEOTIDE SEQUENCE [LARGE SCALE GENOMIC DNA]</scope>
    <source>
        <strain evidence="8 9">CAU 1483</strain>
    </source>
</reference>
<dbReference type="GO" id="GO:0008236">
    <property type="term" value="F:serine-type peptidase activity"/>
    <property type="evidence" value="ECO:0007669"/>
    <property type="project" value="UniProtKB-KW"/>
</dbReference>
<dbReference type="InterPro" id="IPR004447">
    <property type="entry name" value="Peptidase_S41A"/>
</dbReference>
<keyword evidence="6" id="KW-0732">Signal</keyword>
<dbReference type="GO" id="GO:0007165">
    <property type="term" value="P:signal transduction"/>
    <property type="evidence" value="ECO:0007669"/>
    <property type="project" value="TreeGrafter"/>
</dbReference>
<evidence type="ECO:0000256" key="1">
    <source>
        <dbReference type="ARBA" id="ARBA00009179"/>
    </source>
</evidence>
<dbReference type="PANTHER" id="PTHR32060">
    <property type="entry name" value="TAIL-SPECIFIC PROTEASE"/>
    <property type="match status" value="1"/>
</dbReference>
<dbReference type="CDD" id="cd06782">
    <property type="entry name" value="cpPDZ_CPP-like"/>
    <property type="match status" value="1"/>
</dbReference>
<keyword evidence="9" id="KW-1185">Reference proteome</keyword>
<feature type="domain" description="PDZ" evidence="7">
    <location>
        <begin position="95"/>
        <end position="151"/>
    </location>
</feature>
<dbReference type="PROSITE" id="PS50106">
    <property type="entry name" value="PDZ"/>
    <property type="match status" value="1"/>
</dbReference>
<dbReference type="Proteomes" id="UP000309673">
    <property type="component" value="Unassembled WGS sequence"/>
</dbReference>
<evidence type="ECO:0000256" key="3">
    <source>
        <dbReference type="ARBA" id="ARBA00022801"/>
    </source>
</evidence>
<evidence type="ECO:0000313" key="9">
    <source>
        <dbReference type="Proteomes" id="UP000309673"/>
    </source>
</evidence>
<dbReference type="PANTHER" id="PTHR32060:SF30">
    <property type="entry name" value="CARBOXY-TERMINAL PROCESSING PROTEASE CTPA"/>
    <property type="match status" value="1"/>
</dbReference>
<dbReference type="CDD" id="cd07560">
    <property type="entry name" value="Peptidase_S41_CPP"/>
    <property type="match status" value="1"/>
</dbReference>
<dbReference type="EMBL" id="SUPK01000001">
    <property type="protein sequence ID" value="TJY44245.1"/>
    <property type="molecule type" value="Genomic_DNA"/>
</dbReference>
<keyword evidence="3 5" id="KW-0378">Hydrolase</keyword>
<dbReference type="SMART" id="SM00245">
    <property type="entry name" value="TSPc"/>
    <property type="match status" value="1"/>
</dbReference>
<gene>
    <name evidence="8" type="ORF">E5161_02325</name>
</gene>
<dbReference type="InterPro" id="IPR036034">
    <property type="entry name" value="PDZ_sf"/>
</dbReference>
<dbReference type="NCBIfam" id="TIGR00225">
    <property type="entry name" value="prc"/>
    <property type="match status" value="1"/>
</dbReference>
<dbReference type="Gene3D" id="3.90.226.10">
    <property type="entry name" value="2-enoyl-CoA Hydratase, Chain A, domain 1"/>
    <property type="match status" value="1"/>
</dbReference>
<dbReference type="SMART" id="SM00228">
    <property type="entry name" value="PDZ"/>
    <property type="match status" value="1"/>
</dbReference>
<accession>A0A4U0FH11</accession>
<dbReference type="SUPFAM" id="SSF50156">
    <property type="entry name" value="PDZ domain-like"/>
    <property type="match status" value="1"/>
</dbReference>
<feature type="signal peptide" evidence="6">
    <location>
        <begin position="1"/>
        <end position="32"/>
    </location>
</feature>
<keyword evidence="4 5" id="KW-0720">Serine protease</keyword>
<dbReference type="Pfam" id="PF13180">
    <property type="entry name" value="PDZ_2"/>
    <property type="match status" value="1"/>
</dbReference>
<evidence type="ECO:0000256" key="4">
    <source>
        <dbReference type="ARBA" id="ARBA00022825"/>
    </source>
</evidence>
<dbReference type="InterPro" id="IPR001478">
    <property type="entry name" value="PDZ"/>
</dbReference>
<dbReference type="InterPro" id="IPR005151">
    <property type="entry name" value="Tail-specific_protease"/>
</dbReference>
<dbReference type="GO" id="GO:0006508">
    <property type="term" value="P:proteolysis"/>
    <property type="evidence" value="ECO:0007669"/>
    <property type="project" value="UniProtKB-KW"/>
</dbReference>
<organism evidence="8 9">
    <name type="scientific">Cohnella pontilimi</name>
    <dbReference type="NCBI Taxonomy" id="2564100"/>
    <lineage>
        <taxon>Bacteria</taxon>
        <taxon>Bacillati</taxon>
        <taxon>Bacillota</taxon>
        <taxon>Bacilli</taxon>
        <taxon>Bacillales</taxon>
        <taxon>Paenibacillaceae</taxon>
        <taxon>Cohnella</taxon>
    </lineage>
</organism>
<dbReference type="AlphaFoldDB" id="A0A4U0FH11"/>
<dbReference type="SUPFAM" id="SSF52096">
    <property type="entry name" value="ClpP/crotonase"/>
    <property type="match status" value="1"/>
</dbReference>
<proteinExistence type="inferred from homology"/>
<evidence type="ECO:0000256" key="6">
    <source>
        <dbReference type="SAM" id="SignalP"/>
    </source>
</evidence>
<name>A0A4U0FH11_9BACL</name>